<proteinExistence type="predicted"/>
<dbReference type="InterPro" id="IPR000086">
    <property type="entry name" value="NUDIX_hydrolase_dom"/>
</dbReference>
<dbReference type="AlphaFoldDB" id="A0A2S0KMC7"/>
<dbReference type="InterPro" id="IPR015797">
    <property type="entry name" value="NUDIX_hydrolase-like_dom_sf"/>
</dbReference>
<feature type="domain" description="Nudix hydrolase" evidence="3">
    <location>
        <begin position="38"/>
        <end position="167"/>
    </location>
</feature>
<dbReference type="GO" id="GO:0006753">
    <property type="term" value="P:nucleoside phosphate metabolic process"/>
    <property type="evidence" value="ECO:0007669"/>
    <property type="project" value="TreeGrafter"/>
</dbReference>
<dbReference type="RefSeq" id="WP_106012152.1">
    <property type="nucleotide sequence ID" value="NZ_CP027226.1"/>
</dbReference>
<evidence type="ECO:0000313" key="4">
    <source>
        <dbReference type="EMBL" id="AVM42167.1"/>
    </source>
</evidence>
<keyword evidence="5" id="KW-1185">Reference proteome</keyword>
<dbReference type="GO" id="GO:0016787">
    <property type="term" value="F:hydrolase activity"/>
    <property type="evidence" value="ECO:0007669"/>
    <property type="project" value="UniProtKB-KW"/>
</dbReference>
<dbReference type="KEGG" id="fsa:C5Q98_02485"/>
<accession>A0A2S0KMC7</accession>
<dbReference type="PROSITE" id="PS00893">
    <property type="entry name" value="NUDIX_BOX"/>
    <property type="match status" value="1"/>
</dbReference>
<protein>
    <submittedName>
        <fullName evidence="4">ADP-ribose pyrophosphatase</fullName>
    </submittedName>
</protein>
<gene>
    <name evidence="4" type="ORF">C5Q98_02485</name>
</gene>
<dbReference type="OrthoDB" id="9806150at2"/>
<dbReference type="CDD" id="cd03424">
    <property type="entry name" value="NUDIX_ADPRase_Nudt5_UGPPase_Nudt14"/>
    <property type="match status" value="1"/>
</dbReference>
<dbReference type="GO" id="GO:0019693">
    <property type="term" value="P:ribose phosphate metabolic process"/>
    <property type="evidence" value="ECO:0007669"/>
    <property type="project" value="TreeGrafter"/>
</dbReference>
<dbReference type="PANTHER" id="PTHR11839">
    <property type="entry name" value="UDP/ADP-SUGAR PYROPHOSPHATASE"/>
    <property type="match status" value="1"/>
</dbReference>
<name>A0A2S0KMC7_9FIRM</name>
<dbReference type="EMBL" id="CP027226">
    <property type="protein sequence ID" value="AVM42167.1"/>
    <property type="molecule type" value="Genomic_DNA"/>
</dbReference>
<sequence length="178" mass="20536">MQKETELNRKNIYNGQILDLFKLEVETEDGFIQNREILEHNGGACIVALTPEEEVYLVRQYRIAVNDFTLEVPAGKLEKGEEPAICAIRELEEECGLRTDSIELLSEIYPTPGYSNEIIYIYYTDTFSRTEQNLDQGEFVQVEKYPLIEAIKMIQLGKIKDAKTIIALQTAWIKRNLK</sequence>
<dbReference type="Gene3D" id="3.90.79.10">
    <property type="entry name" value="Nucleoside Triphosphate Pyrophosphohydrolase"/>
    <property type="match status" value="1"/>
</dbReference>
<dbReference type="Pfam" id="PF00293">
    <property type="entry name" value="NUDIX"/>
    <property type="match status" value="1"/>
</dbReference>
<keyword evidence="2" id="KW-0378">Hydrolase</keyword>
<dbReference type="SUPFAM" id="SSF55811">
    <property type="entry name" value="Nudix"/>
    <property type="match status" value="1"/>
</dbReference>
<dbReference type="PROSITE" id="PS51462">
    <property type="entry name" value="NUDIX"/>
    <property type="match status" value="1"/>
</dbReference>
<evidence type="ECO:0000256" key="1">
    <source>
        <dbReference type="ARBA" id="ARBA00001946"/>
    </source>
</evidence>
<evidence type="ECO:0000313" key="5">
    <source>
        <dbReference type="Proteomes" id="UP000237947"/>
    </source>
</evidence>
<evidence type="ECO:0000259" key="3">
    <source>
        <dbReference type="PROSITE" id="PS51462"/>
    </source>
</evidence>
<dbReference type="Proteomes" id="UP000237947">
    <property type="component" value="Chromosome"/>
</dbReference>
<organism evidence="4 5">
    <name type="scientific">Fastidiosipila sanguinis</name>
    <dbReference type="NCBI Taxonomy" id="236753"/>
    <lineage>
        <taxon>Bacteria</taxon>
        <taxon>Bacillati</taxon>
        <taxon>Bacillota</taxon>
        <taxon>Clostridia</taxon>
        <taxon>Eubacteriales</taxon>
        <taxon>Oscillospiraceae</taxon>
        <taxon>Fastidiosipila</taxon>
    </lineage>
</organism>
<comment type="cofactor">
    <cofactor evidence="1">
        <name>Mg(2+)</name>
        <dbReference type="ChEBI" id="CHEBI:18420"/>
    </cofactor>
</comment>
<dbReference type="PANTHER" id="PTHR11839:SF18">
    <property type="entry name" value="NUDIX HYDROLASE DOMAIN-CONTAINING PROTEIN"/>
    <property type="match status" value="1"/>
</dbReference>
<dbReference type="InterPro" id="IPR020084">
    <property type="entry name" value="NUDIX_hydrolase_CS"/>
</dbReference>
<reference evidence="5" key="1">
    <citation type="submission" date="2018-02" db="EMBL/GenBank/DDBJ databases">
        <authorList>
            <person name="Holder M.E."/>
            <person name="Ajami N.J."/>
            <person name="Petrosino J.F."/>
        </authorList>
    </citation>
    <scope>NUCLEOTIDE SEQUENCE [LARGE SCALE GENOMIC DNA]</scope>
    <source>
        <strain evidence="5">CCUG 47711</strain>
    </source>
</reference>
<evidence type="ECO:0000256" key="2">
    <source>
        <dbReference type="ARBA" id="ARBA00022801"/>
    </source>
</evidence>